<evidence type="ECO:0000313" key="2">
    <source>
        <dbReference type="WBParaSite" id="Csp11.Scaffold564.g4037.t1"/>
    </source>
</evidence>
<keyword evidence="1" id="KW-1185">Reference proteome</keyword>
<protein>
    <submittedName>
        <fullName evidence="2">PRE_C2HC domain-containing protein</fullName>
    </submittedName>
</protein>
<dbReference type="InterPro" id="IPR029071">
    <property type="entry name" value="Ubiquitin-like_domsf"/>
</dbReference>
<sequence>MNVNVASTFNRSVVLVPVNHNDMVLSISEKVGLIDICPNRLRFFLKGKEMEKWKPVGSYELAGWVVIYIDINMYHVCNKLCSDGIVKQKKLGKSCVII</sequence>
<reference evidence="2" key="1">
    <citation type="submission" date="2016-11" db="UniProtKB">
        <authorList>
            <consortium name="WormBaseParasite"/>
        </authorList>
    </citation>
    <scope>IDENTIFICATION</scope>
</reference>
<name>A0A1I7TAI5_9PELO</name>
<accession>A0A1I7TAI5</accession>
<organism evidence="1 2">
    <name type="scientific">Caenorhabditis tropicalis</name>
    <dbReference type="NCBI Taxonomy" id="1561998"/>
    <lineage>
        <taxon>Eukaryota</taxon>
        <taxon>Metazoa</taxon>
        <taxon>Ecdysozoa</taxon>
        <taxon>Nematoda</taxon>
        <taxon>Chromadorea</taxon>
        <taxon>Rhabditida</taxon>
        <taxon>Rhabditina</taxon>
        <taxon>Rhabditomorpha</taxon>
        <taxon>Rhabditoidea</taxon>
        <taxon>Rhabditidae</taxon>
        <taxon>Peloderinae</taxon>
        <taxon>Caenorhabditis</taxon>
    </lineage>
</organism>
<dbReference type="Proteomes" id="UP000095282">
    <property type="component" value="Unplaced"/>
</dbReference>
<dbReference type="WBParaSite" id="Csp11.Scaffold564.g4037.t1">
    <property type="protein sequence ID" value="Csp11.Scaffold564.g4037.t1"/>
    <property type="gene ID" value="Csp11.Scaffold564.g4037"/>
</dbReference>
<dbReference type="SUPFAM" id="SSF54236">
    <property type="entry name" value="Ubiquitin-like"/>
    <property type="match status" value="1"/>
</dbReference>
<dbReference type="AlphaFoldDB" id="A0A1I7TAI5"/>
<evidence type="ECO:0000313" key="1">
    <source>
        <dbReference type="Proteomes" id="UP000095282"/>
    </source>
</evidence>
<proteinExistence type="predicted"/>